<dbReference type="GO" id="GO:0005737">
    <property type="term" value="C:cytoplasm"/>
    <property type="evidence" value="ECO:0007669"/>
    <property type="project" value="TreeGrafter"/>
</dbReference>
<dbReference type="RefSeq" id="XP_040685608.1">
    <property type="nucleotide sequence ID" value="XM_040837928.1"/>
</dbReference>
<name>A0A1L9RAI7_ASPWE</name>
<protein>
    <submittedName>
        <fullName evidence="2">Uncharacterized protein</fullName>
    </submittedName>
</protein>
<dbReference type="GeneID" id="63753776"/>
<dbReference type="GO" id="GO:0019748">
    <property type="term" value="P:secondary metabolic process"/>
    <property type="evidence" value="ECO:0007669"/>
    <property type="project" value="TreeGrafter"/>
</dbReference>
<dbReference type="InterPro" id="IPR002347">
    <property type="entry name" value="SDR_fam"/>
</dbReference>
<comment type="similarity">
    <text evidence="1">Belongs to the short-chain dehydrogenases/reductases (SDR) family.</text>
</comment>
<dbReference type="InterPro" id="IPR051468">
    <property type="entry name" value="Fungal_SecMetab_SDRs"/>
</dbReference>
<dbReference type="PANTHER" id="PTHR43544:SF32">
    <property type="entry name" value="CHAIN DEHYDROGENASE, PUTATIVE (AFU_ORTHOLOGUE AFUA_5G01530)-RELATED"/>
    <property type="match status" value="1"/>
</dbReference>
<evidence type="ECO:0000313" key="3">
    <source>
        <dbReference type="Proteomes" id="UP000184383"/>
    </source>
</evidence>
<dbReference type="AlphaFoldDB" id="A0A1L9RAI7"/>
<dbReference type="EMBL" id="KV878215">
    <property type="protein sequence ID" value="OJJ31931.1"/>
    <property type="molecule type" value="Genomic_DNA"/>
</dbReference>
<dbReference type="Pfam" id="PF00106">
    <property type="entry name" value="adh_short"/>
    <property type="match status" value="1"/>
</dbReference>
<dbReference type="Proteomes" id="UP000184383">
    <property type="component" value="Unassembled WGS sequence"/>
</dbReference>
<reference evidence="3" key="1">
    <citation type="journal article" date="2017" name="Genome Biol.">
        <title>Comparative genomics reveals high biological diversity and specific adaptations in the industrially and medically important fungal genus Aspergillus.</title>
        <authorList>
            <person name="de Vries R.P."/>
            <person name="Riley R."/>
            <person name="Wiebenga A."/>
            <person name="Aguilar-Osorio G."/>
            <person name="Amillis S."/>
            <person name="Uchima C.A."/>
            <person name="Anderluh G."/>
            <person name="Asadollahi M."/>
            <person name="Askin M."/>
            <person name="Barry K."/>
            <person name="Battaglia E."/>
            <person name="Bayram O."/>
            <person name="Benocci T."/>
            <person name="Braus-Stromeyer S.A."/>
            <person name="Caldana C."/>
            <person name="Canovas D."/>
            <person name="Cerqueira G.C."/>
            <person name="Chen F."/>
            <person name="Chen W."/>
            <person name="Choi C."/>
            <person name="Clum A."/>
            <person name="Dos Santos R.A."/>
            <person name="Damasio A.R."/>
            <person name="Diallinas G."/>
            <person name="Emri T."/>
            <person name="Fekete E."/>
            <person name="Flipphi M."/>
            <person name="Freyberg S."/>
            <person name="Gallo A."/>
            <person name="Gournas C."/>
            <person name="Habgood R."/>
            <person name="Hainaut M."/>
            <person name="Harispe M.L."/>
            <person name="Henrissat B."/>
            <person name="Hilden K.S."/>
            <person name="Hope R."/>
            <person name="Hossain A."/>
            <person name="Karabika E."/>
            <person name="Karaffa L."/>
            <person name="Karanyi Z."/>
            <person name="Krasevec N."/>
            <person name="Kuo A."/>
            <person name="Kusch H."/>
            <person name="LaButti K."/>
            <person name="Lagendijk E.L."/>
            <person name="Lapidus A."/>
            <person name="Levasseur A."/>
            <person name="Lindquist E."/>
            <person name="Lipzen A."/>
            <person name="Logrieco A.F."/>
            <person name="MacCabe A."/>
            <person name="Maekelae M.R."/>
            <person name="Malavazi I."/>
            <person name="Melin P."/>
            <person name="Meyer V."/>
            <person name="Mielnichuk N."/>
            <person name="Miskei M."/>
            <person name="Molnar A.P."/>
            <person name="Mule G."/>
            <person name="Ngan C.Y."/>
            <person name="Orejas M."/>
            <person name="Orosz E."/>
            <person name="Ouedraogo J.P."/>
            <person name="Overkamp K.M."/>
            <person name="Park H.-S."/>
            <person name="Perrone G."/>
            <person name="Piumi F."/>
            <person name="Punt P.J."/>
            <person name="Ram A.F."/>
            <person name="Ramon A."/>
            <person name="Rauscher S."/>
            <person name="Record E."/>
            <person name="Riano-Pachon D.M."/>
            <person name="Robert V."/>
            <person name="Roehrig J."/>
            <person name="Ruller R."/>
            <person name="Salamov A."/>
            <person name="Salih N.S."/>
            <person name="Samson R.A."/>
            <person name="Sandor E."/>
            <person name="Sanguinetti M."/>
            <person name="Schuetze T."/>
            <person name="Sepcic K."/>
            <person name="Shelest E."/>
            <person name="Sherlock G."/>
            <person name="Sophianopoulou V."/>
            <person name="Squina F.M."/>
            <person name="Sun H."/>
            <person name="Susca A."/>
            <person name="Todd R.B."/>
            <person name="Tsang A."/>
            <person name="Unkles S.E."/>
            <person name="van de Wiele N."/>
            <person name="van Rossen-Uffink D."/>
            <person name="Oliveira J.V."/>
            <person name="Vesth T.C."/>
            <person name="Visser J."/>
            <person name="Yu J.-H."/>
            <person name="Zhou M."/>
            <person name="Andersen M.R."/>
            <person name="Archer D.B."/>
            <person name="Baker S.E."/>
            <person name="Benoit I."/>
            <person name="Brakhage A.A."/>
            <person name="Braus G.H."/>
            <person name="Fischer R."/>
            <person name="Frisvad J.C."/>
            <person name="Goldman G.H."/>
            <person name="Houbraken J."/>
            <person name="Oakley B."/>
            <person name="Pocsi I."/>
            <person name="Scazzocchio C."/>
            <person name="Seiboth B."/>
            <person name="vanKuyk P.A."/>
            <person name="Wortman J."/>
            <person name="Dyer P.S."/>
            <person name="Grigoriev I.V."/>
        </authorList>
    </citation>
    <scope>NUCLEOTIDE SEQUENCE [LARGE SCALE GENOMIC DNA]</scope>
    <source>
        <strain evidence="3">DTO 134E9</strain>
    </source>
</reference>
<dbReference type="Gene3D" id="3.40.50.720">
    <property type="entry name" value="NAD(P)-binding Rossmann-like Domain"/>
    <property type="match status" value="1"/>
</dbReference>
<dbReference type="OrthoDB" id="1933717at2759"/>
<evidence type="ECO:0000313" key="2">
    <source>
        <dbReference type="EMBL" id="OJJ31931.1"/>
    </source>
</evidence>
<proteinExistence type="inferred from homology"/>
<dbReference type="VEuPathDB" id="FungiDB:ASPWEDRAFT_53692"/>
<sequence length="246" mass="26398">MSPRIVLITGANAGIGFATAKFISHACKDFHVIIASRSLDKAQQALNDINSDNLSTIQLDVTNQSSIQQAAAQVDQQFGRLDVLINNAGIMSRDDDIKTRMQANMDVNVVGPAVVADAFRPLLLRSQNPYSIYVSSGLGSLTDAADPTSPTYNSFSNVEAYRASKAALNMLMIQEYAFFGTKGLKTFALDPGLVRTDIRGTSEEARTGGGAAQDPEVPAQAIFDIIQGQRDADVGLFVHKDGVCPW</sequence>
<dbReference type="PANTHER" id="PTHR43544">
    <property type="entry name" value="SHORT-CHAIN DEHYDROGENASE/REDUCTASE"/>
    <property type="match status" value="1"/>
</dbReference>
<dbReference type="GO" id="GO:0016491">
    <property type="term" value="F:oxidoreductase activity"/>
    <property type="evidence" value="ECO:0007669"/>
    <property type="project" value="TreeGrafter"/>
</dbReference>
<gene>
    <name evidence="2" type="ORF">ASPWEDRAFT_53692</name>
</gene>
<accession>A0A1L9RAI7</accession>
<dbReference type="SUPFAM" id="SSF51735">
    <property type="entry name" value="NAD(P)-binding Rossmann-fold domains"/>
    <property type="match status" value="1"/>
</dbReference>
<keyword evidence="3" id="KW-1185">Reference proteome</keyword>
<dbReference type="InterPro" id="IPR036291">
    <property type="entry name" value="NAD(P)-bd_dom_sf"/>
</dbReference>
<organism evidence="2 3">
    <name type="scientific">Aspergillus wentii DTO 134E9</name>
    <dbReference type="NCBI Taxonomy" id="1073089"/>
    <lineage>
        <taxon>Eukaryota</taxon>
        <taxon>Fungi</taxon>
        <taxon>Dikarya</taxon>
        <taxon>Ascomycota</taxon>
        <taxon>Pezizomycotina</taxon>
        <taxon>Eurotiomycetes</taxon>
        <taxon>Eurotiomycetidae</taxon>
        <taxon>Eurotiales</taxon>
        <taxon>Aspergillaceae</taxon>
        <taxon>Aspergillus</taxon>
        <taxon>Aspergillus subgen. Cremei</taxon>
    </lineage>
</organism>
<evidence type="ECO:0000256" key="1">
    <source>
        <dbReference type="ARBA" id="ARBA00006484"/>
    </source>
</evidence>
<dbReference type="PRINTS" id="PR00081">
    <property type="entry name" value="GDHRDH"/>
</dbReference>